<dbReference type="OrthoDB" id="6288133at2759"/>
<organism evidence="3 4">
    <name type="scientific">Paragonimus skrjabini miyazakii</name>
    <dbReference type="NCBI Taxonomy" id="59628"/>
    <lineage>
        <taxon>Eukaryota</taxon>
        <taxon>Metazoa</taxon>
        <taxon>Spiralia</taxon>
        <taxon>Lophotrochozoa</taxon>
        <taxon>Platyhelminthes</taxon>
        <taxon>Trematoda</taxon>
        <taxon>Digenea</taxon>
        <taxon>Plagiorchiida</taxon>
        <taxon>Troglotremata</taxon>
        <taxon>Troglotrematidae</taxon>
        <taxon>Paragonimus</taxon>
    </lineage>
</organism>
<dbReference type="Gene3D" id="1.20.5.170">
    <property type="match status" value="1"/>
</dbReference>
<feature type="coiled-coil region" evidence="1">
    <location>
        <begin position="80"/>
        <end position="107"/>
    </location>
</feature>
<proteinExistence type="predicted"/>
<dbReference type="EMBL" id="JTDE01001670">
    <property type="protein sequence ID" value="KAF7258536.1"/>
    <property type="molecule type" value="Genomic_DNA"/>
</dbReference>
<feature type="coiled-coil region" evidence="1">
    <location>
        <begin position="261"/>
        <end position="330"/>
    </location>
</feature>
<gene>
    <name evidence="3" type="ORF">EG68_04101</name>
</gene>
<keyword evidence="4" id="KW-1185">Reference proteome</keyword>
<dbReference type="Proteomes" id="UP000822476">
    <property type="component" value="Unassembled WGS sequence"/>
</dbReference>
<reference evidence="3" key="1">
    <citation type="submission" date="2019-07" db="EMBL/GenBank/DDBJ databases">
        <title>Annotation for the trematode Paragonimus miyazaki's.</title>
        <authorList>
            <person name="Choi Y.-J."/>
        </authorList>
    </citation>
    <scope>NUCLEOTIDE SEQUENCE</scope>
    <source>
        <strain evidence="3">Japan</strain>
    </source>
</reference>
<protein>
    <recommendedName>
        <fullName evidence="2">DUF4709 domain-containing protein</fullName>
    </recommendedName>
</protein>
<evidence type="ECO:0000313" key="3">
    <source>
        <dbReference type="EMBL" id="KAF7258536.1"/>
    </source>
</evidence>
<dbReference type="Pfam" id="PF15821">
    <property type="entry name" value="DUF4709"/>
    <property type="match status" value="1"/>
</dbReference>
<comment type="caution">
    <text evidence="3">The sequence shown here is derived from an EMBL/GenBank/DDBJ whole genome shotgun (WGS) entry which is preliminary data.</text>
</comment>
<keyword evidence="1" id="KW-0175">Coiled coil</keyword>
<evidence type="ECO:0000256" key="1">
    <source>
        <dbReference type="SAM" id="Coils"/>
    </source>
</evidence>
<dbReference type="InterPro" id="IPR031651">
    <property type="entry name" value="DUF4709"/>
</dbReference>
<name>A0A8S9YZ27_9TREM</name>
<accession>A0A8S9YZ27</accession>
<evidence type="ECO:0000259" key="2">
    <source>
        <dbReference type="Pfam" id="PF15821"/>
    </source>
</evidence>
<sequence length="371" mass="42486">MSPIDQRDRISALLDSLNNVEIDYQLLAQILPAPPKLPLPNEPVFDPHELFTLTFGAKMENFKITASKYVQTDITELQELAALNNSLAEMEEKANTFAEDLDRVRKAMEREQLALVQQATLRVHMLARARLDQVANQYGIEVEKVRAACRTQLANAISILQALLIQARRREASDTEHQLHQRIIQLEGEVQKKCLDIRFLRAQIEQLQEELSETQHIRSSSTVEIPKVQSFQKKETKENEVQCILFVQTITEVTKPDTQHLDILEQQISVLKKALETSQNQVQKLTEKTDTLENELSSGSNKFQGLDTKNAELQDKLISMETEMTNLKQQLQTSDTKVSVMENSLNALRMEQEHETTRLLMEHDLKTVSFD</sequence>
<feature type="domain" description="DUF4709" evidence="2">
    <location>
        <begin position="68"/>
        <end position="160"/>
    </location>
</feature>
<dbReference type="AlphaFoldDB" id="A0A8S9YZ27"/>
<feature type="coiled-coil region" evidence="1">
    <location>
        <begin position="190"/>
        <end position="217"/>
    </location>
</feature>
<evidence type="ECO:0000313" key="4">
    <source>
        <dbReference type="Proteomes" id="UP000822476"/>
    </source>
</evidence>